<feature type="transmembrane region" description="Helical" evidence="2">
    <location>
        <begin position="21"/>
        <end position="38"/>
    </location>
</feature>
<feature type="coiled-coil region" evidence="1">
    <location>
        <begin position="340"/>
        <end position="367"/>
    </location>
</feature>
<dbReference type="InterPro" id="IPR019935">
    <property type="entry name" value="CHP03546"/>
</dbReference>
<dbReference type="OrthoDB" id="5603519at2"/>
<feature type="transmembrane region" description="Helical" evidence="2">
    <location>
        <begin position="112"/>
        <end position="134"/>
    </location>
</feature>
<keyword evidence="2" id="KW-0472">Membrane</keyword>
<dbReference type="AlphaFoldDB" id="A0A0B6CTS6"/>
<sequence>MFDYIFNKIKSTIFSKLTPTQLLITSILAFVFGFIPGVSYSPLLFVAVITLVIILRINIGVFVFIAIIAKALSFLLEAVSFSFGQFLLDGFTQPIFKAMVNTPVLAYAGFDYYLVAGGFVLAIILGVIFGLIIAKIYKKIIAKMSSIQSGTELYNKITKNFFVKVASWIFLGKNIAKVDWVEMQNRKFRQPFRLTGIVLVALIIAALIYSPKLLETSMVSNIIKQQLTKANGATVDYQSLSLDFTNASLDIKGLGVADPKNLDKDRFYAENVSASLNISNLLTRQLTLKNVLVTGVSLDKQRAKKASLYINTKATSKDDASINSEEFKKKAIESIGKASQNLQQVDLQKLEANAKQAKEVANGIKQAAEFLSNFSSSSEDDTTGAKQAGSVTPKQQAKVYGYANVKNEMLRDKYPSFVIQNIDIKGYQNAGTTYDANITNISTNPVLLGQPTVINVKSVSNSDVDVNVVVSNKLNVDNTVKFNLQNVAGKAIKGLNIQGVNIDANSLTVSGQGTWQFSGVRNIMFNIPLQLKFDIVSVSFNQFTQKIPSLTLNGVITGDLNKLNFSVDASSLKNLLNVDTVKNVASQVAKQAGLDKKAQQIINNTKINGKSIQDLNANDIKKINKKDVQNIASQFGIKIN</sequence>
<evidence type="ECO:0000313" key="3">
    <source>
        <dbReference type="EMBL" id="AJI53884.1"/>
    </source>
</evidence>
<evidence type="ECO:0000256" key="2">
    <source>
        <dbReference type="SAM" id="Phobius"/>
    </source>
</evidence>
<dbReference type="Proteomes" id="UP000031830">
    <property type="component" value="Chromosome"/>
</dbReference>
<dbReference type="RefSeq" id="WP_044525830.1">
    <property type="nucleotide sequence ID" value="NZ_CP009440.1"/>
</dbReference>
<keyword evidence="1" id="KW-0175">Coiled coil</keyword>
<protein>
    <recommendedName>
        <fullName evidence="5">TIGR03546 family protein</fullName>
    </recommendedName>
</protein>
<feature type="transmembrane region" description="Helical" evidence="2">
    <location>
        <begin position="44"/>
        <end position="67"/>
    </location>
</feature>
<gene>
    <name evidence="3" type="ORF">LA55_604</name>
</gene>
<evidence type="ECO:0000313" key="4">
    <source>
        <dbReference type="Proteomes" id="UP000031830"/>
    </source>
</evidence>
<name>A0A0B6CTS6_9GAMM</name>
<keyword evidence="2" id="KW-1133">Transmembrane helix</keyword>
<proteinExistence type="predicted"/>
<feature type="transmembrane region" description="Helical" evidence="2">
    <location>
        <begin position="74"/>
        <end position="92"/>
    </location>
</feature>
<accession>A0A0B6CTS6</accession>
<reference evidence="3 4" key="1">
    <citation type="journal article" date="2015" name="Genome Announc.">
        <title>Genome sequencing of 18 francisella strains to aid in assay development and testing.</title>
        <authorList>
            <person name="Johnson S.L."/>
            <person name="Daligault H.E."/>
            <person name="Davenport K.W."/>
            <person name="Coyne S.R."/>
            <person name="Frey K.G."/>
            <person name="Koroleva G.I."/>
            <person name="Broomall S.M."/>
            <person name="Bishop-Lilly K.A."/>
            <person name="Bruce D.C."/>
            <person name="Chertkov O."/>
            <person name="Freitas T."/>
            <person name="Jaissle J."/>
            <person name="Ladner J.T."/>
            <person name="Rosenzweig C.N."/>
            <person name="Gibbons H.S."/>
            <person name="Palacios G.F."/>
            <person name="Redden C.L."/>
            <person name="Xu Y."/>
            <person name="Minogue T.D."/>
            <person name="Chain P.S."/>
        </authorList>
    </citation>
    <scope>NUCLEOTIDE SEQUENCE [LARGE SCALE GENOMIC DNA]</scope>
    <source>
        <strain evidence="3 4">GA01-2794</strain>
    </source>
</reference>
<keyword evidence="2" id="KW-0812">Transmembrane</keyword>
<feature type="transmembrane region" description="Helical" evidence="2">
    <location>
        <begin position="192"/>
        <end position="210"/>
    </location>
</feature>
<dbReference type="NCBIfam" id="TIGR03546">
    <property type="entry name" value="TIGR03546 family protein"/>
    <property type="match status" value="1"/>
</dbReference>
<evidence type="ECO:0000256" key="1">
    <source>
        <dbReference type="SAM" id="Coils"/>
    </source>
</evidence>
<organism evidence="3 4">
    <name type="scientific">Francisella philomiragia</name>
    <dbReference type="NCBI Taxonomy" id="28110"/>
    <lineage>
        <taxon>Bacteria</taxon>
        <taxon>Pseudomonadati</taxon>
        <taxon>Pseudomonadota</taxon>
        <taxon>Gammaproteobacteria</taxon>
        <taxon>Thiotrichales</taxon>
        <taxon>Francisellaceae</taxon>
        <taxon>Francisella</taxon>
    </lineage>
</organism>
<dbReference type="EMBL" id="CP009440">
    <property type="protein sequence ID" value="AJI53884.1"/>
    <property type="molecule type" value="Genomic_DNA"/>
</dbReference>
<evidence type="ECO:0008006" key="5">
    <source>
        <dbReference type="Google" id="ProtNLM"/>
    </source>
</evidence>
<dbReference type="KEGG" id="fpz:LA55_604"/>